<accession>A0AAX1UEF9</accession>
<dbReference type="GO" id="GO:0003677">
    <property type="term" value="F:DNA binding"/>
    <property type="evidence" value="ECO:0007669"/>
    <property type="project" value="UniProtKB-KW"/>
</dbReference>
<dbReference type="InterPro" id="IPR001387">
    <property type="entry name" value="Cro/C1-type_HTH"/>
</dbReference>
<dbReference type="CDD" id="cd00093">
    <property type="entry name" value="HTH_XRE"/>
    <property type="match status" value="1"/>
</dbReference>
<dbReference type="GO" id="GO:0005829">
    <property type="term" value="C:cytosol"/>
    <property type="evidence" value="ECO:0007669"/>
    <property type="project" value="TreeGrafter"/>
</dbReference>
<reference evidence="4 5" key="1">
    <citation type="submission" date="2018-08" db="EMBL/GenBank/DDBJ databases">
        <title>Draft genome sequence of Rhodobacter sphaeroides FY.</title>
        <authorList>
            <person name="Rayyan A."/>
            <person name="Meyer T.E."/>
            <person name="Kyndt J.A."/>
        </authorList>
    </citation>
    <scope>NUCLEOTIDE SEQUENCE [LARGE SCALE GENOMIC DNA]</scope>
    <source>
        <strain evidence="4 5">FY</strain>
    </source>
</reference>
<evidence type="ECO:0000256" key="2">
    <source>
        <dbReference type="SAM" id="MobiDB-lite"/>
    </source>
</evidence>
<keyword evidence="1" id="KW-0238">DNA-binding</keyword>
<dbReference type="Pfam" id="PF01381">
    <property type="entry name" value="HTH_3"/>
    <property type="match status" value="1"/>
</dbReference>
<dbReference type="Gene3D" id="1.10.260.40">
    <property type="entry name" value="lambda repressor-like DNA-binding domains"/>
    <property type="match status" value="1"/>
</dbReference>
<dbReference type="InterPro" id="IPR050807">
    <property type="entry name" value="TransReg_Diox_bact_type"/>
</dbReference>
<gene>
    <name evidence="4" type="ORF">D1114_23490</name>
</gene>
<dbReference type="AlphaFoldDB" id="A0AAX1UEF9"/>
<dbReference type="SUPFAM" id="SSF47413">
    <property type="entry name" value="lambda repressor-like DNA-binding domains"/>
    <property type="match status" value="1"/>
</dbReference>
<dbReference type="PANTHER" id="PTHR46797">
    <property type="entry name" value="HTH-TYPE TRANSCRIPTIONAL REGULATOR"/>
    <property type="match status" value="1"/>
</dbReference>
<name>A0AAX1UEF9_CERSP</name>
<sequence length="115" mass="12924">MRVRLKELRKAKNLTQEQFAEMVGSSKSYISEIESGKKFPSGRLLKAFAHTMEVPVQALIEDDQAGTDLMAHLEVMRDLPEHDQKAVIRHAIGLLEHAQLSPPEPRPAKRNRGAT</sequence>
<evidence type="ECO:0000313" key="4">
    <source>
        <dbReference type="EMBL" id="RHZ90392.1"/>
    </source>
</evidence>
<dbReference type="SMART" id="SM00530">
    <property type="entry name" value="HTH_XRE"/>
    <property type="match status" value="1"/>
</dbReference>
<evidence type="ECO:0000259" key="3">
    <source>
        <dbReference type="PROSITE" id="PS50943"/>
    </source>
</evidence>
<feature type="domain" description="HTH cro/C1-type" evidence="3">
    <location>
        <begin position="5"/>
        <end position="59"/>
    </location>
</feature>
<dbReference type="PROSITE" id="PS50943">
    <property type="entry name" value="HTH_CROC1"/>
    <property type="match status" value="1"/>
</dbReference>
<protein>
    <submittedName>
        <fullName evidence="4">XRE family transcriptional regulator</fullName>
    </submittedName>
</protein>
<comment type="caution">
    <text evidence="4">The sequence shown here is derived from an EMBL/GenBank/DDBJ whole genome shotgun (WGS) entry which is preliminary data.</text>
</comment>
<dbReference type="GO" id="GO:0003700">
    <property type="term" value="F:DNA-binding transcription factor activity"/>
    <property type="evidence" value="ECO:0007669"/>
    <property type="project" value="TreeGrafter"/>
</dbReference>
<proteinExistence type="predicted"/>
<dbReference type="Proteomes" id="UP000266305">
    <property type="component" value="Unassembled WGS sequence"/>
</dbReference>
<evidence type="ECO:0000313" key="5">
    <source>
        <dbReference type="Proteomes" id="UP000266305"/>
    </source>
</evidence>
<organism evidence="4 5">
    <name type="scientific">Cereibacter sphaeroides</name>
    <name type="common">Rhodobacter sphaeroides</name>
    <dbReference type="NCBI Taxonomy" id="1063"/>
    <lineage>
        <taxon>Bacteria</taxon>
        <taxon>Pseudomonadati</taxon>
        <taxon>Pseudomonadota</taxon>
        <taxon>Alphaproteobacteria</taxon>
        <taxon>Rhodobacterales</taxon>
        <taxon>Paracoccaceae</taxon>
        <taxon>Cereibacter</taxon>
    </lineage>
</organism>
<feature type="region of interest" description="Disordered" evidence="2">
    <location>
        <begin position="96"/>
        <end position="115"/>
    </location>
</feature>
<dbReference type="EMBL" id="QWGP01000068">
    <property type="protein sequence ID" value="RHZ90392.1"/>
    <property type="molecule type" value="Genomic_DNA"/>
</dbReference>
<dbReference type="InterPro" id="IPR010982">
    <property type="entry name" value="Lambda_DNA-bd_dom_sf"/>
</dbReference>
<dbReference type="PANTHER" id="PTHR46797:SF1">
    <property type="entry name" value="METHYLPHOSPHONATE SYNTHASE"/>
    <property type="match status" value="1"/>
</dbReference>
<evidence type="ECO:0000256" key="1">
    <source>
        <dbReference type="ARBA" id="ARBA00023125"/>
    </source>
</evidence>